<sequence>MTARPVFQNVTWHSSCGSGNCVEVARDNDWIGVRDSKSGTDGPVLVFTVEEWQAFLNAAEAGQFRLDAL</sequence>
<organism evidence="2 3">
    <name type="scientific">Planotetraspora kaengkrachanensis</name>
    <dbReference type="NCBI Taxonomy" id="575193"/>
    <lineage>
        <taxon>Bacteria</taxon>
        <taxon>Bacillati</taxon>
        <taxon>Actinomycetota</taxon>
        <taxon>Actinomycetes</taxon>
        <taxon>Streptosporangiales</taxon>
        <taxon>Streptosporangiaceae</taxon>
        <taxon>Planotetraspora</taxon>
    </lineage>
</organism>
<evidence type="ECO:0000313" key="2">
    <source>
        <dbReference type="EMBL" id="GIG81904.1"/>
    </source>
</evidence>
<evidence type="ECO:0000259" key="1">
    <source>
        <dbReference type="Pfam" id="PF04149"/>
    </source>
</evidence>
<dbReference type="InterPro" id="IPR007278">
    <property type="entry name" value="DUF397"/>
</dbReference>
<dbReference type="Proteomes" id="UP000630097">
    <property type="component" value="Unassembled WGS sequence"/>
</dbReference>
<dbReference type="EMBL" id="BONV01000025">
    <property type="protein sequence ID" value="GIG81904.1"/>
    <property type="molecule type" value="Genomic_DNA"/>
</dbReference>
<comment type="caution">
    <text evidence="2">The sequence shown here is derived from an EMBL/GenBank/DDBJ whole genome shotgun (WGS) entry which is preliminary data.</text>
</comment>
<name>A0A8J3PVM1_9ACTN</name>
<reference evidence="2 3" key="1">
    <citation type="submission" date="2021-01" db="EMBL/GenBank/DDBJ databases">
        <title>Whole genome shotgun sequence of Planotetraspora kaengkrachanensis NBRC 104272.</title>
        <authorList>
            <person name="Komaki H."/>
            <person name="Tamura T."/>
        </authorList>
    </citation>
    <scope>NUCLEOTIDE SEQUENCE [LARGE SCALE GENOMIC DNA]</scope>
    <source>
        <strain evidence="2 3">NBRC 104272</strain>
    </source>
</reference>
<gene>
    <name evidence="2" type="ORF">Pka01_50310</name>
</gene>
<dbReference type="RefSeq" id="WP_203885256.1">
    <property type="nucleotide sequence ID" value="NZ_BAABHH010000008.1"/>
</dbReference>
<dbReference type="AlphaFoldDB" id="A0A8J3PVM1"/>
<feature type="domain" description="DUF397" evidence="1">
    <location>
        <begin position="14"/>
        <end position="59"/>
    </location>
</feature>
<proteinExistence type="predicted"/>
<protein>
    <recommendedName>
        <fullName evidence="1">DUF397 domain-containing protein</fullName>
    </recommendedName>
</protein>
<keyword evidence="3" id="KW-1185">Reference proteome</keyword>
<dbReference type="Pfam" id="PF04149">
    <property type="entry name" value="DUF397"/>
    <property type="match status" value="1"/>
</dbReference>
<accession>A0A8J3PVM1</accession>
<evidence type="ECO:0000313" key="3">
    <source>
        <dbReference type="Proteomes" id="UP000630097"/>
    </source>
</evidence>